<accession>A0A143CAL7</accession>
<keyword evidence="5" id="KW-0547">Nucleotide-binding</keyword>
<dbReference type="RefSeq" id="WP_062930624.1">
    <property type="nucleotide sequence ID" value="NZ_CP015098.1"/>
</dbReference>
<dbReference type="PANTHER" id="PTHR24421">
    <property type="entry name" value="NITRATE/NITRITE SENSOR PROTEIN NARX-RELATED"/>
    <property type="match status" value="1"/>
</dbReference>
<dbReference type="Pfam" id="PF13796">
    <property type="entry name" value="Sensor"/>
    <property type="match status" value="1"/>
</dbReference>
<keyword evidence="12" id="KW-1185">Reference proteome</keyword>
<dbReference type="GO" id="GO:0016020">
    <property type="term" value="C:membrane"/>
    <property type="evidence" value="ECO:0007669"/>
    <property type="project" value="InterPro"/>
</dbReference>
<evidence type="ECO:0000256" key="8">
    <source>
        <dbReference type="ARBA" id="ARBA00023012"/>
    </source>
</evidence>
<reference evidence="12" key="1">
    <citation type="submission" date="2016-04" db="EMBL/GenBank/DDBJ databases">
        <authorList>
            <person name="Zhang B."/>
        </authorList>
    </citation>
    <scope>NUCLEOTIDE SEQUENCE [LARGE SCALE GENOMIC DNA]</scope>
    <source>
        <strain evidence="12">S10</strain>
    </source>
</reference>
<feature type="domain" description="Putative sensor" evidence="10">
    <location>
        <begin position="14"/>
        <end position="201"/>
    </location>
</feature>
<keyword evidence="6 11" id="KW-0418">Kinase</keyword>
<dbReference type="InterPro" id="IPR011712">
    <property type="entry name" value="Sig_transdc_His_kin_sub3_dim/P"/>
</dbReference>
<organism evidence="11 12">
    <name type="scientific">Streptomyces qaidamensis</name>
    <dbReference type="NCBI Taxonomy" id="1783515"/>
    <lineage>
        <taxon>Bacteria</taxon>
        <taxon>Bacillati</taxon>
        <taxon>Actinomycetota</taxon>
        <taxon>Actinomycetes</taxon>
        <taxon>Kitasatosporales</taxon>
        <taxon>Streptomycetaceae</taxon>
        <taxon>Streptomyces</taxon>
        <taxon>Streptomyces aurantiacus group</taxon>
    </lineage>
</organism>
<dbReference type="Gene3D" id="1.20.5.1930">
    <property type="match status" value="1"/>
</dbReference>
<evidence type="ECO:0000256" key="3">
    <source>
        <dbReference type="ARBA" id="ARBA00022553"/>
    </source>
</evidence>
<sequence length="417" mass="44505">MPPKARRVGAFTLYSLSTFPLALISVTLIIPVLGLGVVTSVIGIGLPVLALALRIARGFAEVERRALPEVLGHSVARPMYNKPAAGSGVFRRSITPLFGGQYWLDLLYGIVILPVSVIMFAITAVWWWVTLSTLTWPLYGWIIHEAVGLENLQKLPKLVGVENYLFASAFYVTIGVLFALALPFVVRGAALARANLGRVLLTAVGELHERIADLSEGRAAAASAEAGAMRRLERDIHDGPQQRLVHLAMELSRAQRQLAKDPNAAQATITGAISETRETLEELRTLSRGIAPPVLTDRGLAQALASLAARSPVPVELDAPVPDRFSAAVENTVYFVAAEALTNVAKHSRADSARLTLSRTANRLILTLSDNGIGGAHLAKGHGLTGLADRARSVEGDFVVHSPEGGPTVVVMEVPCG</sequence>
<evidence type="ECO:0000313" key="12">
    <source>
        <dbReference type="Proteomes" id="UP000076096"/>
    </source>
</evidence>
<keyword evidence="4" id="KW-0808">Transferase</keyword>
<evidence type="ECO:0000256" key="5">
    <source>
        <dbReference type="ARBA" id="ARBA00022741"/>
    </source>
</evidence>
<dbReference type="Gene3D" id="3.30.565.10">
    <property type="entry name" value="Histidine kinase-like ATPase, C-terminal domain"/>
    <property type="match status" value="1"/>
</dbReference>
<dbReference type="SUPFAM" id="SSF55874">
    <property type="entry name" value="ATPase domain of HSP90 chaperone/DNA topoisomerase II/histidine kinase"/>
    <property type="match status" value="1"/>
</dbReference>
<dbReference type="EC" id="2.7.13.3" evidence="2"/>
<dbReference type="Proteomes" id="UP000076096">
    <property type="component" value="Chromosome"/>
</dbReference>
<gene>
    <name evidence="11" type="ORF">A4E84_36365</name>
</gene>
<dbReference type="GO" id="GO:0000155">
    <property type="term" value="F:phosphorelay sensor kinase activity"/>
    <property type="evidence" value="ECO:0007669"/>
    <property type="project" value="InterPro"/>
</dbReference>
<evidence type="ECO:0000256" key="1">
    <source>
        <dbReference type="ARBA" id="ARBA00000085"/>
    </source>
</evidence>
<dbReference type="KEGG" id="stsi:A4E84_36365"/>
<name>A0A143CAL7_9ACTN</name>
<dbReference type="STRING" id="1783515.A4E84_36365"/>
<feature type="domain" description="Signal transduction histidine kinase subgroup 3 dimerisation and phosphoacceptor" evidence="9">
    <location>
        <begin position="230"/>
        <end position="294"/>
    </location>
</feature>
<dbReference type="GO" id="GO:0005524">
    <property type="term" value="F:ATP binding"/>
    <property type="evidence" value="ECO:0007669"/>
    <property type="project" value="UniProtKB-KW"/>
</dbReference>
<evidence type="ECO:0000256" key="2">
    <source>
        <dbReference type="ARBA" id="ARBA00012438"/>
    </source>
</evidence>
<dbReference type="Pfam" id="PF07730">
    <property type="entry name" value="HisKA_3"/>
    <property type="match status" value="1"/>
</dbReference>
<keyword evidence="8" id="KW-0902">Two-component regulatory system</keyword>
<dbReference type="PANTHER" id="PTHR24421:SF10">
    <property type="entry name" value="NITRATE_NITRITE SENSOR PROTEIN NARQ"/>
    <property type="match status" value="1"/>
</dbReference>
<evidence type="ECO:0000256" key="6">
    <source>
        <dbReference type="ARBA" id="ARBA00022777"/>
    </source>
</evidence>
<dbReference type="InterPro" id="IPR050482">
    <property type="entry name" value="Sensor_HK_TwoCompSys"/>
</dbReference>
<keyword evidence="7" id="KW-0067">ATP-binding</keyword>
<evidence type="ECO:0000259" key="9">
    <source>
        <dbReference type="Pfam" id="PF07730"/>
    </source>
</evidence>
<dbReference type="CDD" id="cd16917">
    <property type="entry name" value="HATPase_UhpB-NarQ-NarX-like"/>
    <property type="match status" value="1"/>
</dbReference>
<proteinExistence type="predicted"/>
<evidence type="ECO:0000256" key="7">
    <source>
        <dbReference type="ARBA" id="ARBA00022840"/>
    </source>
</evidence>
<keyword evidence="3" id="KW-0597">Phosphoprotein</keyword>
<dbReference type="GO" id="GO:0046983">
    <property type="term" value="F:protein dimerization activity"/>
    <property type="evidence" value="ECO:0007669"/>
    <property type="project" value="InterPro"/>
</dbReference>
<dbReference type="InterPro" id="IPR036890">
    <property type="entry name" value="HATPase_C_sf"/>
</dbReference>
<evidence type="ECO:0000313" key="11">
    <source>
        <dbReference type="EMBL" id="AMW14483.1"/>
    </source>
</evidence>
<dbReference type="EMBL" id="CP015098">
    <property type="protein sequence ID" value="AMW14483.1"/>
    <property type="molecule type" value="Genomic_DNA"/>
</dbReference>
<evidence type="ECO:0000259" key="10">
    <source>
        <dbReference type="Pfam" id="PF13796"/>
    </source>
</evidence>
<dbReference type="InterPro" id="IPR025828">
    <property type="entry name" value="Put_sensor_dom"/>
</dbReference>
<protein>
    <recommendedName>
        <fullName evidence="2">histidine kinase</fullName>
        <ecNumber evidence="2">2.7.13.3</ecNumber>
    </recommendedName>
</protein>
<dbReference type="AlphaFoldDB" id="A0A143CAL7"/>
<evidence type="ECO:0000256" key="4">
    <source>
        <dbReference type="ARBA" id="ARBA00022679"/>
    </source>
</evidence>
<comment type="catalytic activity">
    <reaction evidence="1">
        <text>ATP + protein L-histidine = ADP + protein N-phospho-L-histidine.</text>
        <dbReference type="EC" id="2.7.13.3"/>
    </reaction>
</comment>